<organism evidence="1 2">
    <name type="scientific">Catenovulum adriaticum</name>
    <dbReference type="NCBI Taxonomy" id="2984846"/>
    <lineage>
        <taxon>Bacteria</taxon>
        <taxon>Pseudomonadati</taxon>
        <taxon>Pseudomonadota</taxon>
        <taxon>Gammaproteobacteria</taxon>
        <taxon>Alteromonadales</taxon>
        <taxon>Alteromonadaceae</taxon>
        <taxon>Catenovulum</taxon>
    </lineage>
</organism>
<sequence length="202" mass="23859">MRIGTEDNPLWVIPENTTRKLLNEHSKYKEEKIDLSRTPSNRSTKNLYIGNILSNPYLTLEEVKIAYYLYELIEEEGLNEKIILTSKKEKTSFRGIGEYGSIYFSNKNKPICGTLQIEKFSFLDYLHKSNLKIQQNELINYLNRLHGFYYITCTEICESNLDYVWSNKKHSAKEILLSDKADIVFVRINEYFTKIDMARSWQ</sequence>
<dbReference type="RefSeq" id="WP_268073805.1">
    <property type="nucleotide sequence ID" value="NZ_CP109965.1"/>
</dbReference>
<evidence type="ECO:0000313" key="1">
    <source>
        <dbReference type="EMBL" id="WAJ69538.1"/>
    </source>
</evidence>
<name>A0ABY7AIW6_9ALTE</name>
<dbReference type="EMBL" id="CP109965">
    <property type="protein sequence ID" value="WAJ69538.1"/>
    <property type="molecule type" value="Genomic_DNA"/>
</dbReference>
<gene>
    <name evidence="1" type="ORF">OLW01_10185</name>
</gene>
<dbReference type="Proteomes" id="UP001163726">
    <property type="component" value="Chromosome"/>
</dbReference>
<keyword evidence="2" id="KW-1185">Reference proteome</keyword>
<proteinExistence type="predicted"/>
<reference evidence="1" key="1">
    <citation type="submission" date="2022-10" db="EMBL/GenBank/DDBJ databases">
        <title>Catenovulum adriacola sp. nov. isolated in the Harbour of Susak.</title>
        <authorList>
            <person name="Schoch T."/>
            <person name="Reich S.J."/>
            <person name="Stoeferle S."/>
            <person name="Flaiz M."/>
            <person name="Kazda M."/>
            <person name="Riedel C.U."/>
            <person name="Duerre P."/>
        </authorList>
    </citation>
    <scope>NUCLEOTIDE SEQUENCE</scope>
    <source>
        <strain evidence="1">TS8</strain>
    </source>
</reference>
<evidence type="ECO:0000313" key="2">
    <source>
        <dbReference type="Proteomes" id="UP001163726"/>
    </source>
</evidence>
<accession>A0ABY7AIW6</accession>
<protein>
    <submittedName>
        <fullName evidence="1">Uncharacterized protein</fullName>
    </submittedName>
</protein>